<sequence>MEARQRWTPEPDGRGTMSLVWSCLSTLFICLWATLHLNIPGEDESAAIYLRRKLKWTFLSAIAPELVSTMAVAQWWSAHYSAKYMRDVGYAQWTPLHCFYANMGGIRINIEGCTGESRGITISRHKCPPREIADSEEIIKLIRAGVLPAQPLVTEKAIEDKSKADNFVKTIACMQALWLIAQCIGRAIQRLPISTLELSSVAYVIYALSNYLFWWKKPLDVVVPTSVDVVCTPAHHYSLQDMGFRRMSLLGGKFMKSFLGDKNYKPLSRIPNDYPGDLRAHFATIPMVVCCVVFGGIHCIAWNFSFPSRVEKIFWHVACILSIFIPLLISLILYLFVWMNKLRRRPEGFPRTPAFVKDKAARFMESRRSGSFDTLAILTGIAFTFIYCIARLYLLLEIFISLRSLPVGTYETVRWSKFLPHIM</sequence>
<keyword evidence="1" id="KW-0812">Transmembrane</keyword>
<dbReference type="EMBL" id="JAGHQM010001072">
    <property type="protein sequence ID" value="KAH0556555.1"/>
    <property type="molecule type" value="Genomic_DNA"/>
</dbReference>
<feature type="transmembrane region" description="Helical" evidence="1">
    <location>
        <begin position="280"/>
        <end position="301"/>
    </location>
</feature>
<evidence type="ECO:0000256" key="1">
    <source>
        <dbReference type="SAM" id="Phobius"/>
    </source>
</evidence>
<dbReference type="PANTHER" id="PTHR35043:SF8">
    <property type="entry name" value="DUF4220 DOMAIN-CONTAINING PROTEIN"/>
    <property type="match status" value="1"/>
</dbReference>
<protein>
    <submittedName>
        <fullName evidence="2">Uncharacterized protein</fullName>
    </submittedName>
</protein>
<proteinExistence type="predicted"/>
<name>A0A9P8L928_9PEZI</name>
<dbReference type="AlphaFoldDB" id="A0A9P8L928"/>
<feature type="transmembrane region" description="Helical" evidence="1">
    <location>
        <begin position="16"/>
        <end position="35"/>
    </location>
</feature>
<evidence type="ECO:0000313" key="3">
    <source>
        <dbReference type="Proteomes" id="UP000750711"/>
    </source>
</evidence>
<accession>A0A9P8L928</accession>
<organism evidence="2 3">
    <name type="scientific">Trichoglossum hirsutum</name>
    <dbReference type="NCBI Taxonomy" id="265104"/>
    <lineage>
        <taxon>Eukaryota</taxon>
        <taxon>Fungi</taxon>
        <taxon>Dikarya</taxon>
        <taxon>Ascomycota</taxon>
        <taxon>Pezizomycotina</taxon>
        <taxon>Geoglossomycetes</taxon>
        <taxon>Geoglossales</taxon>
        <taxon>Geoglossaceae</taxon>
        <taxon>Trichoglossum</taxon>
    </lineage>
</organism>
<feature type="transmembrane region" description="Helical" evidence="1">
    <location>
        <begin position="313"/>
        <end position="337"/>
    </location>
</feature>
<dbReference type="PANTHER" id="PTHR35043">
    <property type="entry name" value="TRANSCRIPTION FACTOR DOMAIN-CONTAINING PROTEIN"/>
    <property type="match status" value="1"/>
</dbReference>
<reference evidence="2" key="1">
    <citation type="submission" date="2021-03" db="EMBL/GenBank/DDBJ databases">
        <title>Comparative genomics and phylogenomic investigation of the class Geoglossomycetes provide insights into ecological specialization and systematics.</title>
        <authorList>
            <person name="Melie T."/>
            <person name="Pirro S."/>
            <person name="Miller A.N."/>
            <person name="Quandt A."/>
        </authorList>
    </citation>
    <scope>NUCLEOTIDE SEQUENCE</scope>
    <source>
        <strain evidence="2">CAQ_001_2017</strain>
    </source>
</reference>
<feature type="transmembrane region" description="Helical" evidence="1">
    <location>
        <begin position="56"/>
        <end position="76"/>
    </location>
</feature>
<dbReference type="Proteomes" id="UP000750711">
    <property type="component" value="Unassembled WGS sequence"/>
</dbReference>
<gene>
    <name evidence="2" type="ORF">GP486_005587</name>
</gene>
<evidence type="ECO:0000313" key="2">
    <source>
        <dbReference type="EMBL" id="KAH0556555.1"/>
    </source>
</evidence>
<keyword evidence="1" id="KW-1133">Transmembrane helix</keyword>
<comment type="caution">
    <text evidence="2">The sequence shown here is derived from an EMBL/GenBank/DDBJ whole genome shotgun (WGS) entry which is preliminary data.</text>
</comment>
<feature type="transmembrane region" description="Helical" evidence="1">
    <location>
        <begin position="196"/>
        <end position="214"/>
    </location>
</feature>
<feature type="transmembrane region" description="Helical" evidence="1">
    <location>
        <begin position="375"/>
        <end position="396"/>
    </location>
</feature>
<keyword evidence="1" id="KW-0472">Membrane</keyword>
<keyword evidence="3" id="KW-1185">Reference proteome</keyword>